<gene>
    <name evidence="1" type="ORF">N869_16845</name>
</gene>
<name>A0A0A0BX61_9CELL</name>
<sequence>MTQPPVRPRPAARRGTELPISAERAWALVTDVRNHPRRVPWTRVDAAGALQVGDTLNTAVGPRSWGGGLVDRMQAERLDPPQPDLADTEGAPDAAGVMVLRRLGPVLDGARTVHVHPTGPTTCRVTWVEHAHLRTGPRALTAPLLWPVTAYVARRARRRLSAEMRITRR</sequence>
<keyword evidence="2" id="KW-1185">Reference proteome</keyword>
<organism evidence="1 2">
    <name type="scientific">Cellulomonas bogoriensis 69B4 = DSM 16987</name>
    <dbReference type="NCBI Taxonomy" id="1386082"/>
    <lineage>
        <taxon>Bacteria</taxon>
        <taxon>Bacillati</taxon>
        <taxon>Actinomycetota</taxon>
        <taxon>Actinomycetes</taxon>
        <taxon>Micrococcales</taxon>
        <taxon>Cellulomonadaceae</taxon>
        <taxon>Cellulomonas</taxon>
    </lineage>
</organism>
<evidence type="ECO:0000313" key="2">
    <source>
        <dbReference type="Proteomes" id="UP000054314"/>
    </source>
</evidence>
<dbReference type="RefSeq" id="WP_035060208.1">
    <property type="nucleotide sequence ID" value="NZ_AXCZ01000075.1"/>
</dbReference>
<evidence type="ECO:0000313" key="1">
    <source>
        <dbReference type="EMBL" id="KGM13003.1"/>
    </source>
</evidence>
<dbReference type="EMBL" id="AXCZ01000075">
    <property type="protein sequence ID" value="KGM13003.1"/>
    <property type="molecule type" value="Genomic_DNA"/>
</dbReference>
<dbReference type="SUPFAM" id="SSF55961">
    <property type="entry name" value="Bet v1-like"/>
    <property type="match status" value="1"/>
</dbReference>
<protein>
    <recommendedName>
        <fullName evidence="3">Polyketide cyclase</fullName>
    </recommendedName>
</protein>
<evidence type="ECO:0008006" key="3">
    <source>
        <dbReference type="Google" id="ProtNLM"/>
    </source>
</evidence>
<dbReference type="OrthoDB" id="4823586at2"/>
<reference evidence="1 2" key="1">
    <citation type="submission" date="2013-08" db="EMBL/GenBank/DDBJ databases">
        <title>Genome sequencing of Cellulomonas bogoriensis 69B4.</title>
        <authorList>
            <person name="Chen F."/>
            <person name="Li Y."/>
            <person name="Wang G."/>
        </authorList>
    </citation>
    <scope>NUCLEOTIDE SEQUENCE [LARGE SCALE GENOMIC DNA]</scope>
    <source>
        <strain evidence="1 2">69B4</strain>
    </source>
</reference>
<proteinExistence type="predicted"/>
<accession>A0A0A0BX61</accession>
<dbReference type="Proteomes" id="UP000054314">
    <property type="component" value="Unassembled WGS sequence"/>
</dbReference>
<dbReference type="AlphaFoldDB" id="A0A0A0BX61"/>
<comment type="caution">
    <text evidence="1">The sequence shown here is derived from an EMBL/GenBank/DDBJ whole genome shotgun (WGS) entry which is preliminary data.</text>
</comment>